<dbReference type="PRINTS" id="PR00813">
    <property type="entry name" value="BCTERIALGSPG"/>
</dbReference>
<name>A0A2T3L5B5_9GAMM</name>
<dbReference type="Pfam" id="PF16732">
    <property type="entry name" value="ComP_DUS"/>
    <property type="match status" value="1"/>
</dbReference>
<dbReference type="GO" id="GO:0015628">
    <property type="term" value="P:protein secretion by the type II secretion system"/>
    <property type="evidence" value="ECO:0007669"/>
    <property type="project" value="InterPro"/>
</dbReference>
<evidence type="ECO:0000256" key="2">
    <source>
        <dbReference type="SAM" id="Phobius"/>
    </source>
</evidence>
<dbReference type="AlphaFoldDB" id="A0A2T3L5B5"/>
<accession>A0A2T3L5B5</accession>
<dbReference type="Proteomes" id="UP000241803">
    <property type="component" value="Unassembled WGS sequence"/>
</dbReference>
<dbReference type="InterPro" id="IPR000983">
    <property type="entry name" value="Bac_GSPG_pilin"/>
</dbReference>
<dbReference type="InterPro" id="IPR031982">
    <property type="entry name" value="PilE-like"/>
</dbReference>
<sequence>MNEQKGVTLIELLITVAIIGILTAIAYPSYQSHVLKSYRNQAMGDLVMIQLALEEKRTKGHTYNDTNNTVANLCPSCDISGERYNYAITATTTNYTITAARQNAQLNDFCTDLTIKNTGQTGPAGCW</sequence>
<proteinExistence type="predicted"/>
<dbReference type="PROSITE" id="PS00409">
    <property type="entry name" value="PROKAR_NTER_METHYL"/>
    <property type="match status" value="1"/>
</dbReference>
<keyword evidence="4" id="KW-1185">Reference proteome</keyword>
<evidence type="ECO:0000256" key="1">
    <source>
        <dbReference type="ARBA" id="ARBA00022481"/>
    </source>
</evidence>
<dbReference type="GO" id="GO:0043683">
    <property type="term" value="P:type IV pilus assembly"/>
    <property type="evidence" value="ECO:0007669"/>
    <property type="project" value="InterPro"/>
</dbReference>
<keyword evidence="2" id="KW-0472">Membrane</keyword>
<dbReference type="EMBL" id="PYOC01000008">
    <property type="protein sequence ID" value="PSV44894.1"/>
    <property type="molecule type" value="Genomic_DNA"/>
</dbReference>
<dbReference type="PANTHER" id="PTHR30093:SF47">
    <property type="entry name" value="TYPE IV PILUS NON-CORE MINOR PILIN PILE"/>
    <property type="match status" value="1"/>
</dbReference>
<comment type="caution">
    <text evidence="3">The sequence shown here is derived from an EMBL/GenBank/DDBJ whole genome shotgun (WGS) entry which is preliminary data.</text>
</comment>
<reference evidence="3 4" key="1">
    <citation type="submission" date="2018-03" db="EMBL/GenBank/DDBJ databases">
        <title>Whole genome sequencing of Histamine producing bacteria.</title>
        <authorList>
            <person name="Butler K."/>
        </authorList>
    </citation>
    <scope>NUCLEOTIDE SEQUENCE [LARGE SCALE GENOMIC DNA]</scope>
    <source>
        <strain evidence="3 4">ATCC 19614</strain>
    </source>
</reference>
<keyword evidence="2" id="KW-1133">Transmembrane helix</keyword>
<evidence type="ECO:0000313" key="4">
    <source>
        <dbReference type="Proteomes" id="UP000241803"/>
    </source>
</evidence>
<evidence type="ECO:0000313" key="3">
    <source>
        <dbReference type="EMBL" id="PSV44894.1"/>
    </source>
</evidence>
<dbReference type="PANTHER" id="PTHR30093">
    <property type="entry name" value="GENERAL SECRETION PATHWAY PROTEIN G"/>
    <property type="match status" value="1"/>
</dbReference>
<dbReference type="InterPro" id="IPR012902">
    <property type="entry name" value="N_methyl_site"/>
</dbReference>
<dbReference type="GO" id="GO:0015627">
    <property type="term" value="C:type II protein secretion system complex"/>
    <property type="evidence" value="ECO:0007669"/>
    <property type="project" value="InterPro"/>
</dbReference>
<dbReference type="Pfam" id="PF07963">
    <property type="entry name" value="N_methyl"/>
    <property type="match status" value="1"/>
</dbReference>
<protein>
    <submittedName>
        <fullName evidence="3">Prepilin-type cleavage/methylation domain-containing protein</fullName>
    </submittedName>
</protein>
<dbReference type="SUPFAM" id="SSF54523">
    <property type="entry name" value="Pili subunits"/>
    <property type="match status" value="1"/>
</dbReference>
<keyword evidence="2" id="KW-0812">Transmembrane</keyword>
<gene>
    <name evidence="3" type="ORF">C9J47_19635</name>
</gene>
<organism evidence="3 4">
    <name type="scientific">Photobacterium indicum</name>
    <dbReference type="NCBI Taxonomy" id="81447"/>
    <lineage>
        <taxon>Bacteria</taxon>
        <taxon>Pseudomonadati</taxon>
        <taxon>Pseudomonadota</taxon>
        <taxon>Gammaproteobacteria</taxon>
        <taxon>Vibrionales</taxon>
        <taxon>Vibrionaceae</taxon>
        <taxon>Photobacterium</taxon>
    </lineage>
</organism>
<dbReference type="Gene3D" id="3.30.700.10">
    <property type="entry name" value="Glycoprotein, Type 4 Pilin"/>
    <property type="match status" value="1"/>
</dbReference>
<dbReference type="NCBIfam" id="TIGR02532">
    <property type="entry name" value="IV_pilin_GFxxxE"/>
    <property type="match status" value="1"/>
</dbReference>
<feature type="transmembrane region" description="Helical" evidence="2">
    <location>
        <begin position="12"/>
        <end position="30"/>
    </location>
</feature>
<dbReference type="InterPro" id="IPR045584">
    <property type="entry name" value="Pilin-like"/>
</dbReference>
<dbReference type="RefSeq" id="WP_107255011.1">
    <property type="nucleotide sequence ID" value="NZ_PYOC01000008.1"/>
</dbReference>
<keyword evidence="1" id="KW-0488">Methylation</keyword>